<dbReference type="KEGG" id="hbs:IPV69_15105"/>
<dbReference type="GO" id="GO:0015824">
    <property type="term" value="P:proline transport"/>
    <property type="evidence" value="ECO:0007669"/>
    <property type="project" value="TreeGrafter"/>
</dbReference>
<feature type="transmembrane region" description="Helical" evidence="14">
    <location>
        <begin position="389"/>
        <end position="406"/>
    </location>
</feature>
<dbReference type="Gene3D" id="1.20.1730.10">
    <property type="entry name" value="Sodium/glucose cotransporter"/>
    <property type="match status" value="1"/>
</dbReference>
<keyword evidence="16" id="KW-1185">Reference proteome</keyword>
<keyword evidence="7 14" id="KW-1133">Transmembrane helix</keyword>
<evidence type="ECO:0000256" key="13">
    <source>
        <dbReference type="RuleBase" id="RU362091"/>
    </source>
</evidence>
<dbReference type="GO" id="GO:0005298">
    <property type="term" value="F:proline:sodium symporter activity"/>
    <property type="evidence" value="ECO:0007669"/>
    <property type="project" value="TreeGrafter"/>
</dbReference>
<feature type="transmembrane region" description="Helical" evidence="14">
    <location>
        <begin position="446"/>
        <end position="466"/>
    </location>
</feature>
<keyword evidence="8" id="KW-0915">Sodium</keyword>
<dbReference type="GO" id="GO:0005886">
    <property type="term" value="C:plasma membrane"/>
    <property type="evidence" value="ECO:0007669"/>
    <property type="project" value="UniProtKB-SubCell"/>
</dbReference>
<dbReference type="InterPro" id="IPR038377">
    <property type="entry name" value="Na/Glc_symporter_sf"/>
</dbReference>
<dbReference type="Proteomes" id="UP000593765">
    <property type="component" value="Chromosome"/>
</dbReference>
<feature type="transmembrane region" description="Helical" evidence="14">
    <location>
        <begin position="260"/>
        <end position="281"/>
    </location>
</feature>
<keyword evidence="4" id="KW-1003">Cell membrane</keyword>
<name>A0A7M2WQ11_9BACT</name>
<dbReference type="PANTHER" id="PTHR48086:SF3">
    <property type="entry name" value="SODIUM_PROLINE SYMPORTER"/>
    <property type="match status" value="1"/>
</dbReference>
<accession>A0A7M2WQ11</accession>
<dbReference type="PANTHER" id="PTHR48086">
    <property type="entry name" value="SODIUM/PROLINE SYMPORTER-RELATED"/>
    <property type="match status" value="1"/>
</dbReference>
<sequence length="554" mass="60088">MIPAIIVAVYLCVVLYIGIFAFRKGSGSRDDFFVAGRSLGPYVFLLAIFGTNMTAFAILGSSGLSYQRGIGVYGLMASASGLVIPLCLFFIGTRLWTLGKKFGHVTQVQYFRDRWECSHIGTAIFALTATMLVPYIIIGVMGGGHTLEALTTVMGADGKPVLHEVLRDGRTVLETKHWVSYEVGGAIVALVVMSYVFFGGMRGTAWVNMFQTILFLGFGTIAFVLISKNLGGFDRIMAELAADPKTAPLLTRQRIPVEEFFSYTLIPLSAIMFPHIAIMCMTAEKVSSFKKTVIFYPICIALIWLPCVVLGVVAAHQFPGLKIGEADDVILRLLTQNTDALLAGVLGAAIMACVMASDSQILALCTMFSQDVFAHYGGGTRFGEKAQVWTGRIFVIIITTLAYFIGLHLEDKAGIFELAIRFAFSGFAALAPVMLAALFWKRSTKWGALAATLWVAFAMVGTWWLYESTVSVAPKPGQPFVPIFPALGDLLLRSPSNVLVFGYLPVLPMVLGSAFFMVVGSLFSKAPSRATLEKYFPAHPETAMTAPKAASQSH</sequence>
<dbReference type="AlphaFoldDB" id="A0A7M2WQ11"/>
<keyword evidence="5 14" id="KW-0812">Transmembrane</keyword>
<evidence type="ECO:0000313" key="16">
    <source>
        <dbReference type="Proteomes" id="UP000593765"/>
    </source>
</evidence>
<organism evidence="15 16">
    <name type="scientific">Humisphaera borealis</name>
    <dbReference type="NCBI Taxonomy" id="2807512"/>
    <lineage>
        <taxon>Bacteria</taxon>
        <taxon>Pseudomonadati</taxon>
        <taxon>Planctomycetota</taxon>
        <taxon>Phycisphaerae</taxon>
        <taxon>Tepidisphaerales</taxon>
        <taxon>Tepidisphaeraceae</taxon>
        <taxon>Humisphaera</taxon>
    </lineage>
</organism>
<feature type="transmembrane region" description="Helical" evidence="14">
    <location>
        <begin position="178"/>
        <end position="198"/>
    </location>
</feature>
<dbReference type="Pfam" id="PF00474">
    <property type="entry name" value="SSF"/>
    <property type="match status" value="2"/>
</dbReference>
<dbReference type="PROSITE" id="PS50283">
    <property type="entry name" value="NA_SOLUT_SYMP_3"/>
    <property type="match status" value="1"/>
</dbReference>
<feature type="transmembrane region" description="Helical" evidence="14">
    <location>
        <begin position="70"/>
        <end position="96"/>
    </location>
</feature>
<evidence type="ECO:0000256" key="3">
    <source>
        <dbReference type="ARBA" id="ARBA00022448"/>
    </source>
</evidence>
<keyword evidence="11" id="KW-0739">Sodium transport</keyword>
<evidence type="ECO:0000313" key="15">
    <source>
        <dbReference type="EMBL" id="QOV87615.1"/>
    </source>
</evidence>
<feature type="transmembrane region" description="Helical" evidence="14">
    <location>
        <begin position="341"/>
        <end position="368"/>
    </location>
</feature>
<evidence type="ECO:0000256" key="1">
    <source>
        <dbReference type="ARBA" id="ARBA00004651"/>
    </source>
</evidence>
<evidence type="ECO:0000256" key="4">
    <source>
        <dbReference type="ARBA" id="ARBA00022475"/>
    </source>
</evidence>
<comment type="subcellular location">
    <subcellularLocation>
        <location evidence="1">Cell membrane</location>
        <topology evidence="1">Multi-pass membrane protein</topology>
    </subcellularLocation>
</comment>
<dbReference type="GO" id="GO:0015193">
    <property type="term" value="F:L-proline transmembrane transporter activity"/>
    <property type="evidence" value="ECO:0007669"/>
    <property type="project" value="TreeGrafter"/>
</dbReference>
<keyword evidence="3" id="KW-0813">Transport</keyword>
<dbReference type="CDD" id="cd10322">
    <property type="entry name" value="SLC5sbd"/>
    <property type="match status" value="1"/>
</dbReference>
<keyword evidence="9" id="KW-0406">Ion transport</keyword>
<evidence type="ECO:0000256" key="10">
    <source>
        <dbReference type="ARBA" id="ARBA00023136"/>
    </source>
</evidence>
<dbReference type="RefSeq" id="WP_206290523.1">
    <property type="nucleotide sequence ID" value="NZ_CP063458.1"/>
</dbReference>
<feature type="transmembrane region" description="Helical" evidence="14">
    <location>
        <begin position="418"/>
        <end position="439"/>
    </location>
</feature>
<feature type="transmembrane region" description="Helical" evidence="14">
    <location>
        <begin position="205"/>
        <end position="226"/>
    </location>
</feature>
<gene>
    <name evidence="15" type="ORF">IPV69_15105</name>
</gene>
<evidence type="ECO:0000256" key="8">
    <source>
        <dbReference type="ARBA" id="ARBA00023053"/>
    </source>
</evidence>
<evidence type="ECO:0000256" key="5">
    <source>
        <dbReference type="ARBA" id="ARBA00022692"/>
    </source>
</evidence>
<evidence type="ECO:0000256" key="7">
    <source>
        <dbReference type="ARBA" id="ARBA00022989"/>
    </source>
</evidence>
<keyword evidence="10 14" id="KW-0472">Membrane</keyword>
<feature type="transmembrane region" description="Helical" evidence="14">
    <location>
        <begin position="42"/>
        <end position="64"/>
    </location>
</feature>
<reference evidence="15 16" key="1">
    <citation type="submission" date="2020-10" db="EMBL/GenBank/DDBJ databases">
        <title>Wide distribution of Phycisphaera-like planctomycetes from WD2101 soil group in peatlands and genome analysis of the first cultivated representative.</title>
        <authorList>
            <person name="Dedysh S.N."/>
            <person name="Beletsky A.V."/>
            <person name="Ivanova A."/>
            <person name="Kulichevskaya I.S."/>
            <person name="Suzina N.E."/>
            <person name="Philippov D.A."/>
            <person name="Rakitin A.L."/>
            <person name="Mardanov A.V."/>
            <person name="Ravin N.V."/>
        </authorList>
    </citation>
    <scope>NUCLEOTIDE SEQUENCE [LARGE SCALE GENOMIC DNA]</scope>
    <source>
        <strain evidence="15 16">M1803</strain>
    </source>
</reference>
<protein>
    <submittedName>
        <fullName evidence="15">Sodium:solute symporter family protein</fullName>
    </submittedName>
</protein>
<proteinExistence type="inferred from homology"/>
<keyword evidence="6" id="KW-0769">Symport</keyword>
<feature type="transmembrane region" description="Helical" evidence="14">
    <location>
        <begin position="6"/>
        <end position="22"/>
    </location>
</feature>
<dbReference type="EMBL" id="CP063458">
    <property type="protein sequence ID" value="QOV87615.1"/>
    <property type="molecule type" value="Genomic_DNA"/>
</dbReference>
<evidence type="ECO:0000256" key="11">
    <source>
        <dbReference type="ARBA" id="ARBA00023201"/>
    </source>
</evidence>
<feature type="transmembrane region" description="Helical" evidence="14">
    <location>
        <begin position="293"/>
        <end position="315"/>
    </location>
</feature>
<evidence type="ECO:0000256" key="9">
    <source>
        <dbReference type="ARBA" id="ARBA00023065"/>
    </source>
</evidence>
<dbReference type="InterPro" id="IPR001734">
    <property type="entry name" value="Na/solute_symporter"/>
</dbReference>
<evidence type="ECO:0000256" key="14">
    <source>
        <dbReference type="SAM" id="Phobius"/>
    </source>
</evidence>
<evidence type="ECO:0000256" key="12">
    <source>
        <dbReference type="ARBA" id="ARBA00033708"/>
    </source>
</evidence>
<feature type="transmembrane region" description="Helical" evidence="14">
    <location>
        <begin position="117"/>
        <end position="138"/>
    </location>
</feature>
<dbReference type="InterPro" id="IPR050277">
    <property type="entry name" value="Sodium:Solute_Symporter"/>
</dbReference>
<evidence type="ECO:0000256" key="2">
    <source>
        <dbReference type="ARBA" id="ARBA00006434"/>
    </source>
</evidence>
<comment type="catalytic activity">
    <reaction evidence="12">
        <text>L-proline(in) + Na(+)(in) = L-proline(out) + Na(+)(out)</text>
        <dbReference type="Rhea" id="RHEA:28967"/>
        <dbReference type="ChEBI" id="CHEBI:29101"/>
        <dbReference type="ChEBI" id="CHEBI:60039"/>
    </reaction>
</comment>
<evidence type="ECO:0000256" key="6">
    <source>
        <dbReference type="ARBA" id="ARBA00022847"/>
    </source>
</evidence>
<comment type="similarity">
    <text evidence="2 13">Belongs to the sodium:solute symporter (SSF) (TC 2.A.21) family.</text>
</comment>
<feature type="transmembrane region" description="Helical" evidence="14">
    <location>
        <begin position="500"/>
        <end position="523"/>
    </location>
</feature>